<protein>
    <recommendedName>
        <fullName evidence="4">ABC transporter domain-containing protein</fullName>
    </recommendedName>
</protein>
<dbReference type="OrthoDB" id="6512918at2759"/>
<evidence type="ECO:0000256" key="3">
    <source>
        <dbReference type="SAM" id="MobiDB-lite"/>
    </source>
</evidence>
<dbReference type="Gene3D" id="1.25.40.10">
    <property type="entry name" value="Tetratricopeptide repeat domain"/>
    <property type="match status" value="1"/>
</dbReference>
<feature type="compositionally biased region" description="Basic and acidic residues" evidence="3">
    <location>
        <begin position="122"/>
        <end position="135"/>
    </location>
</feature>
<feature type="region of interest" description="Disordered" evidence="3">
    <location>
        <begin position="305"/>
        <end position="324"/>
    </location>
</feature>
<comment type="caution">
    <text evidence="5">The sequence shown here is derived from an EMBL/GenBank/DDBJ whole genome shotgun (WGS) entry which is preliminary data.</text>
</comment>
<dbReference type="Pfam" id="PF00005">
    <property type="entry name" value="ABC_tran"/>
    <property type="match status" value="1"/>
</dbReference>
<keyword evidence="2" id="KW-0067">ATP-binding</keyword>
<reference evidence="6" key="1">
    <citation type="journal article" date="2016" name="Nat. Commun.">
        <title>The Gonium pectorale genome demonstrates co-option of cell cycle regulation during the evolution of multicellularity.</title>
        <authorList>
            <person name="Hanschen E.R."/>
            <person name="Marriage T.N."/>
            <person name="Ferris P.J."/>
            <person name="Hamaji T."/>
            <person name="Toyoda A."/>
            <person name="Fujiyama A."/>
            <person name="Neme R."/>
            <person name="Noguchi H."/>
            <person name="Minakuchi Y."/>
            <person name="Suzuki M."/>
            <person name="Kawai-Toyooka H."/>
            <person name="Smith D.R."/>
            <person name="Sparks H."/>
            <person name="Anderson J."/>
            <person name="Bakaric R."/>
            <person name="Luria V."/>
            <person name="Karger A."/>
            <person name="Kirschner M.W."/>
            <person name="Durand P.M."/>
            <person name="Michod R.E."/>
            <person name="Nozaki H."/>
            <person name="Olson B.J."/>
        </authorList>
    </citation>
    <scope>NUCLEOTIDE SEQUENCE [LARGE SCALE GENOMIC DNA]</scope>
    <source>
        <strain evidence="6">NIES-2863</strain>
    </source>
</reference>
<sequence length="631" mass="67369">MPTMSLTLDAAEAAFLEAVLTGIDESLESLARRLCAAYNSSAVALLEAGLGAEAREQLDKAELLAGPGGPLEGFPAAQRELQATVHNNWACYYRRLQQPETALYHLRRAEGLEMAAAAAAAREGRGTRGPGHDGRGPLPEAGTGGPEPVAPAQRDAGQRAGPSAATLLNLAACCGSLGRHGEALRYAEQAVPAAAVELQVTQPELEAALLEGLTQTQLGEALPQLRRAEPGACSQMAMAYYNRAVEQEHMQQWQQALHSYRLALAAATRLVGRGAELTLTMQQSAEAQAANAAAEAAAKAAQAIQEQQRPAVSPAEQPVASTSSTPAALEVRHLNFAYPGLDGRPIPGVPPLLRDLCFTLPAGSTCLLLGANGAGKTTFLKILGGKHMIAEDAVRVLGRPPFHDTGLTVSGDLSYIGGNWQRDIAFAGTSIPLTGDFPASRMIDAVPGVDPARKARLIKVLDIDPTWRMHTVSEGQRRRVQICVGLLKPFKVLLLDEITVDLDVLGRANLMRFLKEECATRGSSIIYATHIFDGLEFWPSHVAYLAQGQLQFFKQAHEIPELAQGRLLSLVFSLLNADREAQLKARGPRPVEWDPSREGAVSAGEFSYAFNNGWVPGTMNSSLSTNAVMRT</sequence>
<dbReference type="SMART" id="SM00028">
    <property type="entry name" value="TPR"/>
    <property type="match status" value="3"/>
</dbReference>
<evidence type="ECO:0000313" key="6">
    <source>
        <dbReference type="Proteomes" id="UP000075714"/>
    </source>
</evidence>
<dbReference type="InterPro" id="IPR003593">
    <property type="entry name" value="AAA+_ATPase"/>
</dbReference>
<dbReference type="GO" id="GO:0016887">
    <property type="term" value="F:ATP hydrolysis activity"/>
    <property type="evidence" value="ECO:0007669"/>
    <property type="project" value="InterPro"/>
</dbReference>
<keyword evidence="1" id="KW-0547">Nucleotide-binding</keyword>
<gene>
    <name evidence="5" type="ORF">GPECTOR_15g281</name>
</gene>
<dbReference type="SMART" id="SM00382">
    <property type="entry name" value="AAA"/>
    <property type="match status" value="1"/>
</dbReference>
<evidence type="ECO:0000256" key="1">
    <source>
        <dbReference type="ARBA" id="ARBA00022741"/>
    </source>
</evidence>
<evidence type="ECO:0000256" key="2">
    <source>
        <dbReference type="ARBA" id="ARBA00022840"/>
    </source>
</evidence>
<name>A0A150GLE1_GONPE</name>
<dbReference type="PROSITE" id="PS50893">
    <property type="entry name" value="ABC_TRANSPORTER_2"/>
    <property type="match status" value="1"/>
</dbReference>
<dbReference type="InterPro" id="IPR011990">
    <property type="entry name" value="TPR-like_helical_dom_sf"/>
</dbReference>
<dbReference type="PANTHER" id="PTHR43158:SF12">
    <property type="entry name" value="ABC TRANSPORTER FAMILY PROTEIN"/>
    <property type="match status" value="1"/>
</dbReference>
<dbReference type="SUPFAM" id="SSF48452">
    <property type="entry name" value="TPR-like"/>
    <property type="match status" value="1"/>
</dbReference>
<feature type="domain" description="ABC transporter" evidence="4">
    <location>
        <begin position="329"/>
        <end position="572"/>
    </location>
</feature>
<feature type="region of interest" description="Disordered" evidence="3">
    <location>
        <begin position="120"/>
        <end position="159"/>
    </location>
</feature>
<dbReference type="AlphaFoldDB" id="A0A150GLE1"/>
<dbReference type="SUPFAM" id="SSF52540">
    <property type="entry name" value="P-loop containing nucleoside triphosphate hydrolases"/>
    <property type="match status" value="1"/>
</dbReference>
<dbReference type="InterPro" id="IPR003439">
    <property type="entry name" value="ABC_transporter-like_ATP-bd"/>
</dbReference>
<evidence type="ECO:0000313" key="5">
    <source>
        <dbReference type="EMBL" id="KXZ50598.1"/>
    </source>
</evidence>
<dbReference type="InterPro" id="IPR027417">
    <property type="entry name" value="P-loop_NTPase"/>
</dbReference>
<dbReference type="PANTHER" id="PTHR43158">
    <property type="entry name" value="SKFA PEPTIDE EXPORT ATP-BINDING PROTEIN SKFE"/>
    <property type="match status" value="1"/>
</dbReference>
<dbReference type="Proteomes" id="UP000075714">
    <property type="component" value="Unassembled WGS sequence"/>
</dbReference>
<evidence type="ECO:0000259" key="4">
    <source>
        <dbReference type="PROSITE" id="PS50893"/>
    </source>
</evidence>
<dbReference type="InterPro" id="IPR019734">
    <property type="entry name" value="TPR_rpt"/>
</dbReference>
<accession>A0A150GLE1</accession>
<organism evidence="5 6">
    <name type="scientific">Gonium pectorale</name>
    <name type="common">Green alga</name>
    <dbReference type="NCBI Taxonomy" id="33097"/>
    <lineage>
        <taxon>Eukaryota</taxon>
        <taxon>Viridiplantae</taxon>
        <taxon>Chlorophyta</taxon>
        <taxon>core chlorophytes</taxon>
        <taxon>Chlorophyceae</taxon>
        <taxon>CS clade</taxon>
        <taxon>Chlamydomonadales</taxon>
        <taxon>Volvocaceae</taxon>
        <taxon>Gonium</taxon>
    </lineage>
</organism>
<proteinExistence type="predicted"/>
<dbReference type="EMBL" id="LSYV01000016">
    <property type="protein sequence ID" value="KXZ50598.1"/>
    <property type="molecule type" value="Genomic_DNA"/>
</dbReference>
<dbReference type="Gene3D" id="3.40.50.300">
    <property type="entry name" value="P-loop containing nucleotide triphosphate hydrolases"/>
    <property type="match status" value="1"/>
</dbReference>
<dbReference type="GO" id="GO:0005524">
    <property type="term" value="F:ATP binding"/>
    <property type="evidence" value="ECO:0007669"/>
    <property type="project" value="UniProtKB-KW"/>
</dbReference>
<keyword evidence="6" id="KW-1185">Reference proteome</keyword>